<dbReference type="EMBL" id="JAUSRE010000023">
    <property type="protein sequence ID" value="MDP9890170.1"/>
    <property type="molecule type" value="Genomic_DNA"/>
</dbReference>
<keyword evidence="2" id="KW-1185">Reference proteome</keyword>
<evidence type="ECO:0008006" key="3">
    <source>
        <dbReference type="Google" id="ProtNLM"/>
    </source>
</evidence>
<reference evidence="1 2" key="1">
    <citation type="submission" date="2023-07" db="EMBL/GenBank/DDBJ databases">
        <title>Sorghum-associated microbial communities from plants grown in Nebraska, USA.</title>
        <authorList>
            <person name="Schachtman D."/>
        </authorList>
    </citation>
    <scope>NUCLEOTIDE SEQUENCE [LARGE SCALE GENOMIC DNA]</scope>
    <source>
        <strain evidence="1 2">CC222</strain>
    </source>
</reference>
<dbReference type="Proteomes" id="UP001226577">
    <property type="component" value="Unassembled WGS sequence"/>
</dbReference>
<gene>
    <name evidence="1" type="ORF">J2X98_003782</name>
</gene>
<evidence type="ECO:0000313" key="2">
    <source>
        <dbReference type="Proteomes" id="UP001226577"/>
    </source>
</evidence>
<evidence type="ECO:0000313" key="1">
    <source>
        <dbReference type="EMBL" id="MDP9890170.1"/>
    </source>
</evidence>
<proteinExistence type="predicted"/>
<organism evidence="1 2">
    <name type="scientific">Pseudarthrobacter enclensis</name>
    <dbReference type="NCBI Taxonomy" id="993070"/>
    <lineage>
        <taxon>Bacteria</taxon>
        <taxon>Bacillati</taxon>
        <taxon>Actinomycetota</taxon>
        <taxon>Actinomycetes</taxon>
        <taxon>Micrococcales</taxon>
        <taxon>Micrococcaceae</taxon>
        <taxon>Pseudarthrobacter</taxon>
    </lineage>
</organism>
<accession>A0ABT9RZH3</accession>
<sequence>MPKVEMVVDTPIPPATVREALLDFSPGRPNVWPGIHAPLYEVYDVGDTYADIREGSKAPGGAIWAKEHYDWSDPETVTWTVQESNFCAPGSYVSARIKPNVSGGSRIHITCNRTPTSMAGRVAAFLIVATRGAPVASSLRLGLKRLEAKGVG</sequence>
<comment type="caution">
    <text evidence="1">The sequence shown here is derived from an EMBL/GenBank/DDBJ whole genome shotgun (WGS) entry which is preliminary data.</text>
</comment>
<dbReference type="SUPFAM" id="SSF55961">
    <property type="entry name" value="Bet v1-like"/>
    <property type="match status" value="1"/>
</dbReference>
<name>A0ABT9RZH3_9MICC</name>
<protein>
    <recommendedName>
        <fullName evidence="3">Polyketide cyclase</fullName>
    </recommendedName>
</protein>
<dbReference type="RefSeq" id="WP_307311120.1">
    <property type="nucleotide sequence ID" value="NZ_JAUSRE010000023.1"/>
</dbReference>